<dbReference type="EMBL" id="JAYKXP010000097">
    <property type="protein sequence ID" value="KAK7027315.1"/>
    <property type="molecule type" value="Genomic_DNA"/>
</dbReference>
<reference evidence="2 3" key="1">
    <citation type="submission" date="2024-01" db="EMBL/GenBank/DDBJ databases">
        <title>A draft genome for a cacao thread blight-causing isolate of Paramarasmius palmivorus.</title>
        <authorList>
            <person name="Baruah I.K."/>
            <person name="Bukari Y."/>
            <person name="Amoako-Attah I."/>
            <person name="Meinhardt L.W."/>
            <person name="Bailey B.A."/>
            <person name="Cohen S.P."/>
        </authorList>
    </citation>
    <scope>NUCLEOTIDE SEQUENCE [LARGE SCALE GENOMIC DNA]</scope>
    <source>
        <strain evidence="2 3">GH-12</strain>
    </source>
</reference>
<feature type="region of interest" description="Disordered" evidence="1">
    <location>
        <begin position="80"/>
        <end position="101"/>
    </location>
</feature>
<gene>
    <name evidence="2" type="ORF">VNI00_015278</name>
</gene>
<dbReference type="AlphaFoldDB" id="A0AAW0BLN7"/>
<keyword evidence="3" id="KW-1185">Reference proteome</keyword>
<feature type="region of interest" description="Disordered" evidence="1">
    <location>
        <begin position="271"/>
        <end position="318"/>
    </location>
</feature>
<protein>
    <submittedName>
        <fullName evidence="2">Uncharacterized protein</fullName>
    </submittedName>
</protein>
<organism evidence="2 3">
    <name type="scientific">Paramarasmius palmivorus</name>
    <dbReference type="NCBI Taxonomy" id="297713"/>
    <lineage>
        <taxon>Eukaryota</taxon>
        <taxon>Fungi</taxon>
        <taxon>Dikarya</taxon>
        <taxon>Basidiomycota</taxon>
        <taxon>Agaricomycotina</taxon>
        <taxon>Agaricomycetes</taxon>
        <taxon>Agaricomycetidae</taxon>
        <taxon>Agaricales</taxon>
        <taxon>Marasmiineae</taxon>
        <taxon>Marasmiaceae</taxon>
        <taxon>Paramarasmius</taxon>
    </lineage>
</organism>
<accession>A0AAW0BLN7</accession>
<evidence type="ECO:0000313" key="3">
    <source>
        <dbReference type="Proteomes" id="UP001383192"/>
    </source>
</evidence>
<comment type="caution">
    <text evidence="2">The sequence shown here is derived from an EMBL/GenBank/DDBJ whole genome shotgun (WGS) entry which is preliminary data.</text>
</comment>
<evidence type="ECO:0000256" key="1">
    <source>
        <dbReference type="SAM" id="MobiDB-lite"/>
    </source>
</evidence>
<feature type="region of interest" description="Disordered" evidence="1">
    <location>
        <begin position="719"/>
        <end position="740"/>
    </location>
</feature>
<proteinExistence type="predicted"/>
<name>A0AAW0BLN7_9AGAR</name>
<dbReference type="Proteomes" id="UP001383192">
    <property type="component" value="Unassembled WGS sequence"/>
</dbReference>
<sequence>MLRRCSTLHLIPVRRYYASSAPGKPLIDSSTISRLQQAKSLKRIHKAERDERIGRTSALTSVRTYTGGFARPTALRASSWTAGGANSSSGKNDAQPSPFTHEPHTVFLLESRHDVRYGVGKVDHVEHIVGVCRAEDFEEVVNLYNSKYAPFSSFQAMDNARWPWVSQQKARSVKWYNAKQELQEVSLDSSIPNSFPEVIVSSNSASARAPQDSWVRPGDSIAATEKDVERKGVQTNAVKHRVSEENLDNIIIELKSRQGKVPFEVELDDGTVEHPSGFVPPTAADKFSDHSSVGSNAPPAAPYQPRRSSVTEDTHSDAVPGISQWQAIKAREAEQGQLMPHLTEGILSGGVTAAMKHRDEKIPTEVYGVNEGGEVQPMQHPSGFIPPTPKMARGEHEARTATVSARHAQHLPVPNDVKELRSQYLPKIKNEPFWRPLLSFTVSTRPLANTIARLSRGQSKGVSFDASIAEVDKKSKTSYGASMRDLRLKRMQSLVVDLSKALAGDRGGLVGMRFSKAESEGNDAAAPIPWEKRVIGVSVGDWYPHAEELKQAFRDAAGGNQDQHPFIVYDMNEWGKPVEGQDVKLPWSGMVHVTPEIQEAKKVLRSIRELEHALDVDTREHSTSSLRVITPSLQTTPDAVSNPDVSVVVLLPEDPLPSNFDPKVNGILEGPIARDALKARVERLYASQGDAIAELFASRSKQVTYPYFWAEEVSVPRDEENIVVEEHDGGRTDTDGQKQQ</sequence>
<feature type="compositionally biased region" description="Polar residues" evidence="1">
    <location>
        <begin position="80"/>
        <end position="98"/>
    </location>
</feature>
<evidence type="ECO:0000313" key="2">
    <source>
        <dbReference type="EMBL" id="KAK7027315.1"/>
    </source>
</evidence>